<dbReference type="AlphaFoldDB" id="A0A2K8L2Q7"/>
<dbReference type="InterPro" id="IPR025800">
    <property type="entry name" value="CaM-Lys-N-MeTrfase"/>
</dbReference>
<dbReference type="Pfam" id="PF10294">
    <property type="entry name" value="Methyltransf_16"/>
    <property type="match status" value="1"/>
</dbReference>
<dbReference type="GO" id="GO:0005737">
    <property type="term" value="C:cytoplasm"/>
    <property type="evidence" value="ECO:0007669"/>
    <property type="project" value="UniProtKB-SubCell"/>
</dbReference>
<evidence type="ECO:0000256" key="5">
    <source>
        <dbReference type="ARBA" id="ARBA00022603"/>
    </source>
</evidence>
<dbReference type="KEGG" id="mfn:Ga0123462_0738"/>
<keyword evidence="8" id="KW-1185">Reference proteome</keyword>
<keyword evidence="5" id="KW-0489">Methyltransferase</keyword>
<reference evidence="7 8" key="1">
    <citation type="submission" date="2016-12" db="EMBL/GenBank/DDBJ databases">
        <title>Isolation and genomic insights into novel planktonic Zetaproteobacteria from stratified waters of the Chesapeake Bay.</title>
        <authorList>
            <person name="McAllister S.M."/>
            <person name="Kato S."/>
            <person name="Chan C.S."/>
            <person name="Chiu B.K."/>
            <person name="Field E.K."/>
        </authorList>
    </citation>
    <scope>NUCLEOTIDE SEQUENCE [LARGE SCALE GENOMIC DNA]</scope>
    <source>
        <strain evidence="7 8">CP-8</strain>
    </source>
</reference>
<dbReference type="InterPro" id="IPR019410">
    <property type="entry name" value="Methyltransf_16"/>
</dbReference>
<keyword evidence="4" id="KW-0963">Cytoplasm</keyword>
<organism evidence="7 8">
    <name type="scientific">Mariprofundus ferrinatatus</name>
    <dbReference type="NCBI Taxonomy" id="1921087"/>
    <lineage>
        <taxon>Bacteria</taxon>
        <taxon>Pseudomonadati</taxon>
        <taxon>Pseudomonadota</taxon>
        <taxon>Candidatius Mariprofundia</taxon>
        <taxon>Mariprofundales</taxon>
        <taxon>Mariprofundaceae</taxon>
        <taxon>Mariprofundus</taxon>
    </lineage>
</organism>
<evidence type="ECO:0000256" key="2">
    <source>
        <dbReference type="ARBA" id="ARBA00011914"/>
    </source>
</evidence>
<dbReference type="GO" id="GO:0018025">
    <property type="term" value="F:calmodulin-lysine N-methyltransferase activity"/>
    <property type="evidence" value="ECO:0007669"/>
    <property type="project" value="UniProtKB-EC"/>
</dbReference>
<dbReference type="PANTHER" id="PTHR13539:SF3">
    <property type="entry name" value="CALMODULIN-LYSINE N-METHYLTRANSFERASE"/>
    <property type="match status" value="1"/>
</dbReference>
<comment type="subcellular location">
    <subcellularLocation>
        <location evidence="1">Cytoplasm</location>
    </subcellularLocation>
</comment>
<protein>
    <recommendedName>
        <fullName evidence="3">Calmodulin-lysine N-methyltransferase</fullName>
        <ecNumber evidence="2">2.1.1.60</ecNumber>
    </recommendedName>
</protein>
<evidence type="ECO:0000256" key="1">
    <source>
        <dbReference type="ARBA" id="ARBA00004496"/>
    </source>
</evidence>
<dbReference type="CDD" id="cd02440">
    <property type="entry name" value="AdoMet_MTases"/>
    <property type="match status" value="1"/>
</dbReference>
<dbReference type="Proteomes" id="UP000231637">
    <property type="component" value="Chromosome"/>
</dbReference>
<gene>
    <name evidence="7" type="ORF">Ga0123462_0738</name>
</gene>
<evidence type="ECO:0000313" key="8">
    <source>
        <dbReference type="Proteomes" id="UP000231637"/>
    </source>
</evidence>
<dbReference type="SUPFAM" id="SSF53335">
    <property type="entry name" value="S-adenosyl-L-methionine-dependent methyltransferases"/>
    <property type="match status" value="1"/>
</dbReference>
<proteinExistence type="predicted"/>
<sequence length="231" mass="26297">MLRMSKLSTEQVFMSSLRVRYQTIEFGDVDIHLRTLRDNQEFSDDHGEAEALGISSATWPLFGIVWPSGEVLARLMADFDINGKRILEVGCGIALSSHVLNQRDADITATDYHPEAGSFLQENTELNRASDIPYVRTGWADEKTDLGEFDLIIGSDLLYEQEHAELLSEFINQHARAHCEVIIVDPGRGKHARFSRLMVKHGFSHSQSRPINTDEYLERPLPRGQVLRYKR</sequence>
<dbReference type="Gene3D" id="3.40.50.150">
    <property type="entry name" value="Vaccinia Virus protein VP39"/>
    <property type="match status" value="1"/>
</dbReference>
<evidence type="ECO:0000256" key="4">
    <source>
        <dbReference type="ARBA" id="ARBA00022490"/>
    </source>
</evidence>
<dbReference type="EMBL" id="CP018800">
    <property type="protein sequence ID" value="ATX81608.1"/>
    <property type="molecule type" value="Genomic_DNA"/>
</dbReference>
<dbReference type="EC" id="2.1.1.60" evidence="2"/>
<evidence type="ECO:0000256" key="6">
    <source>
        <dbReference type="ARBA" id="ARBA00022679"/>
    </source>
</evidence>
<name>A0A2K8L2Q7_9PROT</name>
<dbReference type="GO" id="GO:0032259">
    <property type="term" value="P:methylation"/>
    <property type="evidence" value="ECO:0007669"/>
    <property type="project" value="UniProtKB-KW"/>
</dbReference>
<accession>A0A2K8L2Q7</accession>
<keyword evidence="6" id="KW-0808">Transferase</keyword>
<evidence type="ECO:0000256" key="3">
    <source>
        <dbReference type="ARBA" id="ARBA00020594"/>
    </source>
</evidence>
<dbReference type="PANTHER" id="PTHR13539">
    <property type="entry name" value="CALMODULIN-LYSINE N-METHYLTRANSFERASE"/>
    <property type="match status" value="1"/>
</dbReference>
<evidence type="ECO:0000313" key="7">
    <source>
        <dbReference type="EMBL" id="ATX81608.1"/>
    </source>
</evidence>
<dbReference type="InterPro" id="IPR029063">
    <property type="entry name" value="SAM-dependent_MTases_sf"/>
</dbReference>